<evidence type="ECO:0000313" key="2">
    <source>
        <dbReference type="EMBL" id="GFH59412.1"/>
    </source>
</evidence>
<feature type="region of interest" description="Disordered" evidence="1">
    <location>
        <begin position="1"/>
        <end position="43"/>
    </location>
</feature>
<dbReference type="Proteomes" id="UP001054902">
    <property type="component" value="Unassembled WGS sequence"/>
</dbReference>
<name>A0AAD3D7M4_9STRA</name>
<dbReference type="EMBL" id="BLLK01000063">
    <property type="protein sequence ID" value="GFH59412.1"/>
    <property type="molecule type" value="Genomic_DNA"/>
</dbReference>
<organism evidence="2 3">
    <name type="scientific">Chaetoceros tenuissimus</name>
    <dbReference type="NCBI Taxonomy" id="426638"/>
    <lineage>
        <taxon>Eukaryota</taxon>
        <taxon>Sar</taxon>
        <taxon>Stramenopiles</taxon>
        <taxon>Ochrophyta</taxon>
        <taxon>Bacillariophyta</taxon>
        <taxon>Coscinodiscophyceae</taxon>
        <taxon>Chaetocerotophycidae</taxon>
        <taxon>Chaetocerotales</taxon>
        <taxon>Chaetocerotaceae</taxon>
        <taxon>Chaetoceros</taxon>
    </lineage>
</organism>
<sequence length="209" mass="24510">MKKEKFASPKFGSNAINPASHARRHSFTHPGQNLDKCPSSPRSPILNIDNDQWRQDCNRYIFECIDFIGTEEVSNCSNLVSIRNGATSTRKNRYGVAPQQKEYKDLIRKYPHCKQQSIKRSKSNPILEKEKEAFKANDKKTNDKCKRVRFPKNVVTEIRYRPEVEKKDWNKLYYSSHELQRMIDSNSKQKKQIIVAEEIDLEFLELSEL</sequence>
<evidence type="ECO:0000313" key="3">
    <source>
        <dbReference type="Proteomes" id="UP001054902"/>
    </source>
</evidence>
<proteinExistence type="predicted"/>
<dbReference type="AlphaFoldDB" id="A0AAD3D7M4"/>
<comment type="caution">
    <text evidence="2">The sequence shown here is derived from an EMBL/GenBank/DDBJ whole genome shotgun (WGS) entry which is preliminary data.</text>
</comment>
<protein>
    <submittedName>
        <fullName evidence="2">Uncharacterized protein</fullName>
    </submittedName>
</protein>
<gene>
    <name evidence="2" type="ORF">CTEN210_15888</name>
</gene>
<evidence type="ECO:0000256" key="1">
    <source>
        <dbReference type="SAM" id="MobiDB-lite"/>
    </source>
</evidence>
<accession>A0AAD3D7M4</accession>
<reference evidence="2 3" key="1">
    <citation type="journal article" date="2021" name="Sci. Rep.">
        <title>The genome of the diatom Chaetoceros tenuissimus carries an ancient integrated fragment of an extant virus.</title>
        <authorList>
            <person name="Hongo Y."/>
            <person name="Kimura K."/>
            <person name="Takaki Y."/>
            <person name="Yoshida Y."/>
            <person name="Baba S."/>
            <person name="Kobayashi G."/>
            <person name="Nagasaki K."/>
            <person name="Hano T."/>
            <person name="Tomaru Y."/>
        </authorList>
    </citation>
    <scope>NUCLEOTIDE SEQUENCE [LARGE SCALE GENOMIC DNA]</scope>
    <source>
        <strain evidence="2 3">NIES-3715</strain>
    </source>
</reference>
<keyword evidence="3" id="KW-1185">Reference proteome</keyword>